<dbReference type="PROSITE" id="PS50977">
    <property type="entry name" value="HTH_TETR_2"/>
    <property type="match status" value="1"/>
</dbReference>
<keyword evidence="3 5" id="KW-0238">DNA-binding</keyword>
<keyword evidence="1" id="KW-0678">Repressor</keyword>
<keyword evidence="6" id="KW-1133">Transmembrane helix</keyword>
<organism evidence="8 9">
    <name type="scientific">Candidatus Kutchimonas denitrificans</name>
    <dbReference type="NCBI Taxonomy" id="3056748"/>
    <lineage>
        <taxon>Bacteria</taxon>
        <taxon>Pseudomonadati</taxon>
        <taxon>Gemmatimonadota</taxon>
        <taxon>Gemmatimonadia</taxon>
        <taxon>Candidatus Palauibacterales</taxon>
        <taxon>Candidatus Palauibacteraceae</taxon>
        <taxon>Candidatus Kutchimonas</taxon>
    </lineage>
</organism>
<evidence type="ECO:0000313" key="8">
    <source>
        <dbReference type="EMBL" id="NIR74279.1"/>
    </source>
</evidence>
<dbReference type="GO" id="GO:0000976">
    <property type="term" value="F:transcription cis-regulatory region binding"/>
    <property type="evidence" value="ECO:0007669"/>
    <property type="project" value="TreeGrafter"/>
</dbReference>
<dbReference type="SUPFAM" id="SSF46689">
    <property type="entry name" value="Homeodomain-like"/>
    <property type="match status" value="1"/>
</dbReference>
<dbReference type="InterPro" id="IPR009057">
    <property type="entry name" value="Homeodomain-like_sf"/>
</dbReference>
<dbReference type="PANTHER" id="PTHR30055:SF175">
    <property type="entry name" value="HTH-TYPE TRANSCRIPTIONAL REPRESSOR KSTR2"/>
    <property type="match status" value="1"/>
</dbReference>
<proteinExistence type="predicted"/>
<evidence type="ECO:0000256" key="3">
    <source>
        <dbReference type="ARBA" id="ARBA00023125"/>
    </source>
</evidence>
<dbReference type="Pfam" id="PF00440">
    <property type="entry name" value="TetR_N"/>
    <property type="match status" value="1"/>
</dbReference>
<dbReference type="Pfam" id="PF17932">
    <property type="entry name" value="TetR_C_24"/>
    <property type="match status" value="1"/>
</dbReference>
<dbReference type="PRINTS" id="PR00455">
    <property type="entry name" value="HTHTETR"/>
</dbReference>
<dbReference type="InterPro" id="IPR001647">
    <property type="entry name" value="HTH_TetR"/>
</dbReference>
<gene>
    <name evidence="8" type="ORF">GWO12_04075</name>
</gene>
<dbReference type="SUPFAM" id="SSF48498">
    <property type="entry name" value="Tetracyclin repressor-like, C-terminal domain"/>
    <property type="match status" value="1"/>
</dbReference>
<keyword evidence="4" id="KW-0804">Transcription</keyword>
<protein>
    <submittedName>
        <fullName evidence="8">TetR/AcrR family transcriptional regulator</fullName>
    </submittedName>
</protein>
<keyword evidence="6" id="KW-0812">Transmembrane</keyword>
<feature type="DNA-binding region" description="H-T-H motif" evidence="5">
    <location>
        <begin position="36"/>
        <end position="55"/>
    </location>
</feature>
<evidence type="ECO:0000256" key="6">
    <source>
        <dbReference type="SAM" id="Phobius"/>
    </source>
</evidence>
<evidence type="ECO:0000256" key="2">
    <source>
        <dbReference type="ARBA" id="ARBA00023015"/>
    </source>
</evidence>
<evidence type="ECO:0000313" key="9">
    <source>
        <dbReference type="Proteomes" id="UP000702544"/>
    </source>
</evidence>
<reference evidence="8 9" key="1">
    <citation type="submission" date="2020-01" db="EMBL/GenBank/DDBJ databases">
        <title>Genomes assembled from Gulf of Kutch pelagic sediment metagenomes.</title>
        <authorList>
            <person name="Chandrashekar M."/>
            <person name="Mahajan M.S."/>
            <person name="Dave K.J."/>
            <person name="Vatsa P."/>
            <person name="Nathani N.M."/>
        </authorList>
    </citation>
    <scope>NUCLEOTIDE SEQUENCE [LARGE SCALE GENOMIC DNA]</scope>
    <source>
        <strain evidence="8">KS3-K002</strain>
    </source>
</reference>
<dbReference type="Gene3D" id="1.10.10.60">
    <property type="entry name" value="Homeodomain-like"/>
    <property type="match status" value="1"/>
</dbReference>
<evidence type="ECO:0000256" key="1">
    <source>
        <dbReference type="ARBA" id="ARBA00022491"/>
    </source>
</evidence>
<dbReference type="PANTHER" id="PTHR30055">
    <property type="entry name" value="HTH-TYPE TRANSCRIPTIONAL REGULATOR RUTR"/>
    <property type="match status" value="1"/>
</dbReference>
<accession>A0AAE5CCJ9</accession>
<dbReference type="EMBL" id="JAACAK010000032">
    <property type="protein sequence ID" value="NIR74279.1"/>
    <property type="molecule type" value="Genomic_DNA"/>
</dbReference>
<dbReference type="AlphaFoldDB" id="A0AAE5CCJ9"/>
<feature type="transmembrane region" description="Helical" evidence="6">
    <location>
        <begin position="154"/>
        <end position="175"/>
    </location>
</feature>
<dbReference type="Proteomes" id="UP000702544">
    <property type="component" value="Unassembled WGS sequence"/>
</dbReference>
<name>A0AAE5CCJ9_9BACT</name>
<sequence>MAQNSTSTSHDYEEKLQGLLDVAATIFADKGYHHASIRDLSRKAGVSLSGLYYYFSSKEELLYMIQERSLRRIVDSLRDKLEDLDNPEEKLRALVHNHVSFYVSNMAAMRVITQEYDALEGEYRTKIRERRLEYSNLCTEILREVRRFTGGGDVVPLNVATFALFGMMNWIYAWYRPGSNVPTERLAEHLYRLFAGGFTGARRR</sequence>
<dbReference type="InterPro" id="IPR041490">
    <property type="entry name" value="KstR2_TetR_C"/>
</dbReference>
<comment type="caution">
    <text evidence="8">The sequence shown here is derived from an EMBL/GenBank/DDBJ whole genome shotgun (WGS) entry which is preliminary data.</text>
</comment>
<evidence type="ECO:0000256" key="4">
    <source>
        <dbReference type="ARBA" id="ARBA00023163"/>
    </source>
</evidence>
<dbReference type="Gene3D" id="1.10.357.10">
    <property type="entry name" value="Tetracycline Repressor, domain 2"/>
    <property type="match status" value="1"/>
</dbReference>
<dbReference type="GO" id="GO:0003700">
    <property type="term" value="F:DNA-binding transcription factor activity"/>
    <property type="evidence" value="ECO:0007669"/>
    <property type="project" value="TreeGrafter"/>
</dbReference>
<evidence type="ECO:0000259" key="7">
    <source>
        <dbReference type="PROSITE" id="PS50977"/>
    </source>
</evidence>
<evidence type="ECO:0000256" key="5">
    <source>
        <dbReference type="PROSITE-ProRule" id="PRU00335"/>
    </source>
</evidence>
<dbReference type="InterPro" id="IPR036271">
    <property type="entry name" value="Tet_transcr_reg_TetR-rel_C_sf"/>
</dbReference>
<keyword evidence="2" id="KW-0805">Transcription regulation</keyword>
<keyword evidence="6" id="KW-0472">Membrane</keyword>
<dbReference type="InterPro" id="IPR050109">
    <property type="entry name" value="HTH-type_TetR-like_transc_reg"/>
</dbReference>
<feature type="domain" description="HTH tetR-type" evidence="7">
    <location>
        <begin position="13"/>
        <end position="73"/>
    </location>
</feature>